<name>A0AAW2Z046_9EUKA</name>
<evidence type="ECO:0000256" key="3">
    <source>
        <dbReference type="ARBA" id="ARBA00022737"/>
    </source>
</evidence>
<evidence type="ECO:0000313" key="5">
    <source>
        <dbReference type="Proteomes" id="UP001431209"/>
    </source>
</evidence>
<dbReference type="PANTHER" id="PTHR24113">
    <property type="entry name" value="RAN GTPASE-ACTIVATING PROTEIN 1"/>
    <property type="match status" value="1"/>
</dbReference>
<evidence type="ECO:0000313" key="4">
    <source>
        <dbReference type="EMBL" id="KAL0482637.1"/>
    </source>
</evidence>
<dbReference type="GO" id="GO:0031267">
    <property type="term" value="F:small GTPase binding"/>
    <property type="evidence" value="ECO:0007669"/>
    <property type="project" value="TreeGrafter"/>
</dbReference>
<accession>A0AAW2Z046</accession>
<dbReference type="Proteomes" id="UP001431209">
    <property type="component" value="Unassembled WGS sequence"/>
</dbReference>
<dbReference type="SUPFAM" id="SSF52047">
    <property type="entry name" value="RNI-like"/>
    <property type="match status" value="1"/>
</dbReference>
<dbReference type="InterPro" id="IPR032675">
    <property type="entry name" value="LRR_dom_sf"/>
</dbReference>
<evidence type="ECO:0000256" key="1">
    <source>
        <dbReference type="ARBA" id="ARBA00022468"/>
    </source>
</evidence>
<dbReference type="GO" id="GO:0005096">
    <property type="term" value="F:GTPase activator activity"/>
    <property type="evidence" value="ECO:0007669"/>
    <property type="project" value="UniProtKB-KW"/>
</dbReference>
<dbReference type="Gene3D" id="3.80.10.10">
    <property type="entry name" value="Ribonuclease Inhibitor"/>
    <property type="match status" value="1"/>
</dbReference>
<dbReference type="GO" id="GO:0006913">
    <property type="term" value="P:nucleocytoplasmic transport"/>
    <property type="evidence" value="ECO:0007669"/>
    <property type="project" value="TreeGrafter"/>
</dbReference>
<evidence type="ECO:0000256" key="2">
    <source>
        <dbReference type="ARBA" id="ARBA00022614"/>
    </source>
</evidence>
<dbReference type="Pfam" id="PF13516">
    <property type="entry name" value="LRR_6"/>
    <property type="match status" value="1"/>
</dbReference>
<reference evidence="4 5" key="1">
    <citation type="submission" date="2024-03" db="EMBL/GenBank/DDBJ databases">
        <title>The Acrasis kona genome and developmental transcriptomes reveal deep origins of eukaryotic multicellular pathways.</title>
        <authorList>
            <person name="Sheikh S."/>
            <person name="Fu C.-J."/>
            <person name="Brown M.W."/>
            <person name="Baldauf S.L."/>
        </authorList>
    </citation>
    <scope>NUCLEOTIDE SEQUENCE [LARGE SCALE GENOMIC DNA]</scope>
    <source>
        <strain evidence="4 5">ATCC MYA-3509</strain>
    </source>
</reference>
<keyword evidence="1" id="KW-0343">GTPase activation</keyword>
<proteinExistence type="predicted"/>
<dbReference type="SMART" id="SM00368">
    <property type="entry name" value="LRR_RI"/>
    <property type="match status" value="3"/>
</dbReference>
<gene>
    <name evidence="4" type="ORF">AKO1_014336</name>
</gene>
<protein>
    <recommendedName>
        <fullName evidence="6">RNI-like protein</fullName>
    </recommendedName>
</protein>
<comment type="caution">
    <text evidence="4">The sequence shown here is derived from an EMBL/GenBank/DDBJ whole genome shotgun (WGS) entry which is preliminary data.</text>
</comment>
<dbReference type="AlphaFoldDB" id="A0AAW2Z046"/>
<dbReference type="GO" id="GO:0005634">
    <property type="term" value="C:nucleus"/>
    <property type="evidence" value="ECO:0007669"/>
    <property type="project" value="TreeGrafter"/>
</dbReference>
<keyword evidence="5" id="KW-1185">Reference proteome</keyword>
<dbReference type="InterPro" id="IPR027038">
    <property type="entry name" value="RanGap"/>
</dbReference>
<keyword evidence="2" id="KW-0433">Leucine-rich repeat</keyword>
<sequence length="357" mass="39994">MFEKTGPVSKKQLQHILARGQNTRVINLTETGANVKTLELLKKLLQRQSQAYHVIELYGNGIKDDSLIALRELVDMFTSIDTLKLEFNGITEHGAAFISGWLQENNNIKSIDLYENKIGDAGVFEASEMLRRGCGLEYLGLFGCGITNKGARYLIKALQTNTTIKKINLYNNEIDEEYVEIIDSMLSNNAGVKTLVPTLPNGEEELEDMTEFDEEEEEDLAPIQVRTLARAQPAPKLHKVPISKSKTKQEWEVERDKMVALLDKLVAQRKQLLTQQYKDNEYVFAEKLISPVVFTPFSPTTPSEIEDNLRFASPNAAQGHSSSSPASGPELTEEIIINNVDTKNTKSNTVHLSLLKV</sequence>
<organism evidence="4 5">
    <name type="scientific">Acrasis kona</name>
    <dbReference type="NCBI Taxonomy" id="1008807"/>
    <lineage>
        <taxon>Eukaryota</taxon>
        <taxon>Discoba</taxon>
        <taxon>Heterolobosea</taxon>
        <taxon>Tetramitia</taxon>
        <taxon>Eutetramitia</taxon>
        <taxon>Acrasidae</taxon>
        <taxon>Acrasis</taxon>
    </lineage>
</organism>
<dbReference type="PANTHER" id="PTHR24113:SF12">
    <property type="entry name" value="RAN GTPASE-ACTIVATING PROTEIN 1"/>
    <property type="match status" value="1"/>
</dbReference>
<evidence type="ECO:0008006" key="6">
    <source>
        <dbReference type="Google" id="ProtNLM"/>
    </source>
</evidence>
<dbReference type="GO" id="GO:0005829">
    <property type="term" value="C:cytosol"/>
    <property type="evidence" value="ECO:0007669"/>
    <property type="project" value="TreeGrafter"/>
</dbReference>
<dbReference type="InterPro" id="IPR001611">
    <property type="entry name" value="Leu-rich_rpt"/>
</dbReference>
<keyword evidence="3" id="KW-0677">Repeat</keyword>
<dbReference type="EMBL" id="JAOPGA020000879">
    <property type="protein sequence ID" value="KAL0482637.1"/>
    <property type="molecule type" value="Genomic_DNA"/>
</dbReference>
<dbReference type="GO" id="GO:0048471">
    <property type="term" value="C:perinuclear region of cytoplasm"/>
    <property type="evidence" value="ECO:0007669"/>
    <property type="project" value="TreeGrafter"/>
</dbReference>